<evidence type="ECO:0000256" key="4">
    <source>
        <dbReference type="ARBA" id="ARBA00008663"/>
    </source>
</evidence>
<keyword evidence="12 15" id="KW-0324">Glycolysis</keyword>
<accession>A0A2M8FAX8</accession>
<evidence type="ECO:0000256" key="11">
    <source>
        <dbReference type="ARBA" id="ARBA00022842"/>
    </source>
</evidence>
<evidence type="ECO:0000256" key="7">
    <source>
        <dbReference type="ARBA" id="ARBA00022723"/>
    </source>
</evidence>
<evidence type="ECO:0000256" key="10">
    <source>
        <dbReference type="ARBA" id="ARBA00022840"/>
    </source>
</evidence>
<dbReference type="InterPro" id="IPR040442">
    <property type="entry name" value="Pyrv_kinase-like_dom_sf"/>
</dbReference>
<dbReference type="Gene3D" id="3.40.1380.20">
    <property type="entry name" value="Pyruvate kinase, C-terminal domain"/>
    <property type="match status" value="1"/>
</dbReference>
<dbReference type="SUPFAM" id="SSF52935">
    <property type="entry name" value="PK C-terminal domain-like"/>
    <property type="match status" value="1"/>
</dbReference>
<comment type="similarity">
    <text evidence="4 15">Belongs to the pyruvate kinase family.</text>
</comment>
<keyword evidence="8" id="KW-0547">Nucleotide-binding</keyword>
<dbReference type="UniPathway" id="UPA00109">
    <property type="reaction ID" value="UER00188"/>
</dbReference>
<evidence type="ECO:0000256" key="15">
    <source>
        <dbReference type="RuleBase" id="RU000504"/>
    </source>
</evidence>
<dbReference type="SUPFAM" id="SSF51621">
    <property type="entry name" value="Phosphoenolpyruvate/pyruvate domain"/>
    <property type="match status" value="1"/>
</dbReference>
<feature type="domain" description="Pyruvate kinase C-terminal" evidence="17">
    <location>
        <begin position="367"/>
        <end position="477"/>
    </location>
</feature>
<reference evidence="19" key="1">
    <citation type="submission" date="2017-09" db="EMBL/GenBank/DDBJ databases">
        <title>Depth-based differentiation of microbial function through sediment-hosted aquifers and enrichment of novel symbionts in the deep terrestrial subsurface.</title>
        <authorList>
            <person name="Probst A.J."/>
            <person name="Ladd B."/>
            <person name="Jarett J.K."/>
            <person name="Geller-Mcgrath D.E."/>
            <person name="Sieber C.M.K."/>
            <person name="Emerson J.B."/>
            <person name="Anantharaman K."/>
            <person name="Thomas B.C."/>
            <person name="Malmstrom R."/>
            <person name="Stieglmeier M."/>
            <person name="Klingl A."/>
            <person name="Woyke T."/>
            <person name="Ryan C.M."/>
            <person name="Banfield J.F."/>
        </authorList>
    </citation>
    <scope>NUCLEOTIDE SEQUENCE [LARGE SCALE GENOMIC DNA]</scope>
</reference>
<evidence type="ECO:0000256" key="2">
    <source>
        <dbReference type="ARBA" id="ARBA00001958"/>
    </source>
</evidence>
<evidence type="ECO:0000256" key="8">
    <source>
        <dbReference type="ARBA" id="ARBA00022741"/>
    </source>
</evidence>
<sequence length="481" mass="52770">MAITKRTKIVCTLGPASESQDIITNMLKAGMNVVRLNFSHGTYDNHTLLMEHVRAASDELGIPTAILQDLQGPKIRVGVLPDKGVPFTPGEMVSFDTALEGYTDGIIPVDYSDFHTLVSEGERMLLDDGKMETTVRHITGSRIDAEVIVGGTLTSHKGINIPDSELHISALTEKDRADAKFGVEHDVDMVALSFVTSAKDILDLRYLIKEYEKELGKTPDQPIHIIAKIERKEAVDNIEEILDVADGIMIARGDLGIEMPAEDVPLIQKRLIDLALKKAKPVIVATQMLDSMQHNPRPTRAEVSDVANAVIDHADAVMLSNETATGEYPVETVKTMTTIIEETEDSAYDDLTIHDDVRGESAVDEVMSQMARLLAEEVGASTIIAASLSGDTARLISRHRPELPIYVATSSERTRRQMNISWGVVPFILNPCRSIEELVERSLVSLKQEKRVKKGQKVIVVAGEPVGQSGNMNVLEVRDVV</sequence>
<dbReference type="NCBIfam" id="NF004978">
    <property type="entry name" value="PRK06354.1"/>
    <property type="match status" value="1"/>
</dbReference>
<dbReference type="PRINTS" id="PR01050">
    <property type="entry name" value="PYRUVTKNASE"/>
</dbReference>
<dbReference type="NCBIfam" id="NF004491">
    <property type="entry name" value="PRK05826.1"/>
    <property type="match status" value="1"/>
</dbReference>
<comment type="catalytic activity">
    <reaction evidence="15">
        <text>pyruvate + ATP = phosphoenolpyruvate + ADP + H(+)</text>
        <dbReference type="Rhea" id="RHEA:18157"/>
        <dbReference type="ChEBI" id="CHEBI:15361"/>
        <dbReference type="ChEBI" id="CHEBI:15378"/>
        <dbReference type="ChEBI" id="CHEBI:30616"/>
        <dbReference type="ChEBI" id="CHEBI:58702"/>
        <dbReference type="ChEBI" id="CHEBI:456216"/>
        <dbReference type="EC" id="2.7.1.40"/>
    </reaction>
</comment>
<evidence type="ECO:0000256" key="6">
    <source>
        <dbReference type="ARBA" id="ARBA00022679"/>
    </source>
</evidence>
<dbReference type="InterPro" id="IPR015795">
    <property type="entry name" value="Pyrv_Knase_C"/>
</dbReference>
<dbReference type="GO" id="GO:0005524">
    <property type="term" value="F:ATP binding"/>
    <property type="evidence" value="ECO:0007669"/>
    <property type="project" value="UniProtKB-KW"/>
</dbReference>
<dbReference type="GO" id="GO:0004743">
    <property type="term" value="F:pyruvate kinase activity"/>
    <property type="evidence" value="ECO:0007669"/>
    <property type="project" value="UniProtKB-UniRule"/>
</dbReference>
<keyword evidence="9 15" id="KW-0418">Kinase</keyword>
<dbReference type="InterPro" id="IPR011037">
    <property type="entry name" value="Pyrv_Knase-like_insert_dom_sf"/>
</dbReference>
<keyword evidence="6 15" id="KW-0808">Transferase</keyword>
<dbReference type="Proteomes" id="UP000231456">
    <property type="component" value="Unassembled WGS sequence"/>
</dbReference>
<dbReference type="InterPro" id="IPR018209">
    <property type="entry name" value="Pyrv_Knase_AS"/>
</dbReference>
<dbReference type="SUPFAM" id="SSF50800">
    <property type="entry name" value="PK beta-barrel domain-like"/>
    <property type="match status" value="1"/>
</dbReference>
<dbReference type="EMBL" id="PFRH01000030">
    <property type="protein sequence ID" value="PJC52829.1"/>
    <property type="molecule type" value="Genomic_DNA"/>
</dbReference>
<evidence type="ECO:0000256" key="1">
    <source>
        <dbReference type="ARBA" id="ARBA00001946"/>
    </source>
</evidence>
<dbReference type="GO" id="GO:0030955">
    <property type="term" value="F:potassium ion binding"/>
    <property type="evidence" value="ECO:0007669"/>
    <property type="project" value="UniProtKB-UniRule"/>
</dbReference>
<dbReference type="Gene3D" id="2.40.33.10">
    <property type="entry name" value="PK beta-barrel domain-like"/>
    <property type="match status" value="1"/>
</dbReference>
<protein>
    <recommendedName>
        <fullName evidence="5 14">Pyruvate kinase</fullName>
        <ecNumber evidence="5 14">2.7.1.40</ecNumber>
    </recommendedName>
</protein>
<dbReference type="PANTHER" id="PTHR11817">
    <property type="entry name" value="PYRUVATE KINASE"/>
    <property type="match status" value="1"/>
</dbReference>
<evidence type="ECO:0000256" key="14">
    <source>
        <dbReference type="NCBIfam" id="TIGR01064"/>
    </source>
</evidence>
<evidence type="ECO:0000256" key="5">
    <source>
        <dbReference type="ARBA" id="ARBA00012142"/>
    </source>
</evidence>
<comment type="cofactor">
    <cofactor evidence="2">
        <name>K(+)</name>
        <dbReference type="ChEBI" id="CHEBI:29103"/>
    </cofactor>
</comment>
<comment type="caution">
    <text evidence="18">The sequence shown here is derived from an EMBL/GenBank/DDBJ whole genome shotgun (WGS) entry which is preliminary data.</text>
</comment>
<dbReference type="PROSITE" id="PS00110">
    <property type="entry name" value="PYRUVATE_KINASE"/>
    <property type="match status" value="1"/>
</dbReference>
<dbReference type="Pfam" id="PF00224">
    <property type="entry name" value="PK"/>
    <property type="match status" value="1"/>
</dbReference>
<evidence type="ECO:0000256" key="3">
    <source>
        <dbReference type="ARBA" id="ARBA00004997"/>
    </source>
</evidence>
<evidence type="ECO:0000313" key="18">
    <source>
        <dbReference type="EMBL" id="PJC52829.1"/>
    </source>
</evidence>
<dbReference type="Pfam" id="PF02887">
    <property type="entry name" value="PK_C"/>
    <property type="match status" value="1"/>
</dbReference>
<name>A0A2M8FAX8_9BACT</name>
<evidence type="ECO:0000313" key="19">
    <source>
        <dbReference type="Proteomes" id="UP000231456"/>
    </source>
</evidence>
<gene>
    <name evidence="18" type="primary">pyk</name>
    <name evidence="18" type="ORF">CO030_00825</name>
</gene>
<dbReference type="GO" id="GO:0016301">
    <property type="term" value="F:kinase activity"/>
    <property type="evidence" value="ECO:0007669"/>
    <property type="project" value="UniProtKB-KW"/>
</dbReference>
<dbReference type="InterPro" id="IPR015806">
    <property type="entry name" value="Pyrv_Knase_insert_dom_sf"/>
</dbReference>
<keyword evidence="11 15" id="KW-0460">Magnesium</keyword>
<dbReference type="InterPro" id="IPR036918">
    <property type="entry name" value="Pyrv_Knase_C_sf"/>
</dbReference>
<evidence type="ECO:0000259" key="16">
    <source>
        <dbReference type="Pfam" id="PF00224"/>
    </source>
</evidence>
<dbReference type="NCBIfam" id="TIGR01064">
    <property type="entry name" value="pyruv_kin"/>
    <property type="match status" value="1"/>
</dbReference>
<keyword evidence="13 18" id="KW-0670">Pyruvate</keyword>
<dbReference type="EC" id="2.7.1.40" evidence="5 14"/>
<keyword evidence="10" id="KW-0067">ATP-binding</keyword>
<evidence type="ECO:0000256" key="13">
    <source>
        <dbReference type="ARBA" id="ARBA00023317"/>
    </source>
</evidence>
<evidence type="ECO:0000259" key="17">
    <source>
        <dbReference type="Pfam" id="PF02887"/>
    </source>
</evidence>
<dbReference type="GO" id="GO:0000287">
    <property type="term" value="F:magnesium ion binding"/>
    <property type="evidence" value="ECO:0007669"/>
    <property type="project" value="UniProtKB-UniRule"/>
</dbReference>
<comment type="pathway">
    <text evidence="3 15">Carbohydrate degradation; glycolysis; pyruvate from D-glyceraldehyde 3-phosphate: step 5/5.</text>
</comment>
<evidence type="ECO:0000256" key="12">
    <source>
        <dbReference type="ARBA" id="ARBA00023152"/>
    </source>
</evidence>
<dbReference type="AlphaFoldDB" id="A0A2M8FAX8"/>
<dbReference type="InterPro" id="IPR015793">
    <property type="entry name" value="Pyrv_Knase_brl"/>
</dbReference>
<dbReference type="FunFam" id="3.20.20.60:FF:000025">
    <property type="entry name" value="Pyruvate kinase"/>
    <property type="match status" value="1"/>
</dbReference>
<dbReference type="Gene3D" id="3.20.20.60">
    <property type="entry name" value="Phosphoenolpyruvate-binding domains"/>
    <property type="match status" value="1"/>
</dbReference>
<proteinExistence type="inferred from homology"/>
<evidence type="ECO:0000256" key="9">
    <source>
        <dbReference type="ARBA" id="ARBA00022777"/>
    </source>
</evidence>
<organism evidence="18 19">
    <name type="scientific">Candidatus Magasanikbacteria bacterium CG_4_9_14_0_2_um_filter_42_11</name>
    <dbReference type="NCBI Taxonomy" id="1974643"/>
    <lineage>
        <taxon>Bacteria</taxon>
        <taxon>Candidatus Magasanikiibacteriota</taxon>
    </lineage>
</organism>
<comment type="cofactor">
    <cofactor evidence="1">
        <name>Mg(2+)</name>
        <dbReference type="ChEBI" id="CHEBI:18420"/>
    </cofactor>
</comment>
<dbReference type="InterPro" id="IPR001697">
    <property type="entry name" value="Pyr_Knase"/>
</dbReference>
<feature type="domain" description="Pyruvate kinase barrel" evidence="16">
    <location>
        <begin position="5"/>
        <end position="333"/>
    </location>
</feature>
<dbReference type="InterPro" id="IPR015813">
    <property type="entry name" value="Pyrv/PenolPyrv_kinase-like_dom"/>
</dbReference>
<keyword evidence="7" id="KW-0479">Metal-binding</keyword>